<comment type="caution">
    <text evidence="1">The sequence shown here is derived from an EMBL/GenBank/DDBJ whole genome shotgun (WGS) entry which is preliminary data.</text>
</comment>
<proteinExistence type="predicted"/>
<protein>
    <submittedName>
        <fullName evidence="1">Uncharacterized protein</fullName>
    </submittedName>
</protein>
<accession>A0A4P9VHS4</accession>
<name>A0A4P9VHS4_9GAMM</name>
<gene>
    <name evidence="1" type="ORF">B9G39_04315</name>
</gene>
<organism evidence="1 2">
    <name type="scientific">Zooshikella ganghwensis</name>
    <dbReference type="NCBI Taxonomy" id="202772"/>
    <lineage>
        <taxon>Bacteria</taxon>
        <taxon>Pseudomonadati</taxon>
        <taxon>Pseudomonadota</taxon>
        <taxon>Gammaproteobacteria</taxon>
        <taxon>Oceanospirillales</taxon>
        <taxon>Zooshikellaceae</taxon>
        <taxon>Zooshikella</taxon>
    </lineage>
</organism>
<reference evidence="1 2" key="1">
    <citation type="submission" date="2017-04" db="EMBL/GenBank/DDBJ databases">
        <title>Draft genome sequence of Zooshikella ganghwensis VG4 isolated from Red Sea sediments.</title>
        <authorList>
            <person name="Rehman Z."/>
            <person name="Alam I."/>
            <person name="Kamau A."/>
            <person name="Bajic V."/>
            <person name="Leiknes T."/>
        </authorList>
    </citation>
    <scope>NUCLEOTIDE SEQUENCE [LARGE SCALE GENOMIC DNA]</scope>
    <source>
        <strain evidence="1 2">VG4</strain>
    </source>
</reference>
<evidence type="ECO:0000313" key="2">
    <source>
        <dbReference type="Proteomes" id="UP000257039"/>
    </source>
</evidence>
<dbReference type="AlphaFoldDB" id="A0A4P9VHS4"/>
<evidence type="ECO:0000313" key="1">
    <source>
        <dbReference type="EMBL" id="RDH42735.1"/>
    </source>
</evidence>
<dbReference type="RefSeq" id="WP_027708388.1">
    <property type="nucleotide sequence ID" value="NZ_JAEVHG010000011.1"/>
</dbReference>
<sequence length="100" mass="11401">MKIKKVMATLDQWCCKYLQLNSTQTRLDSIVYDGESLIVTSHEAFKRHIYHDKFCSTTVMALNKSEVEKLGLAIGKSIADNLVVTFDEPVVRKYKSERSG</sequence>
<keyword evidence="2" id="KW-1185">Reference proteome</keyword>
<dbReference type="Proteomes" id="UP000257039">
    <property type="component" value="Unassembled WGS sequence"/>
</dbReference>
<dbReference type="EMBL" id="NDXW01000001">
    <property type="protein sequence ID" value="RDH42735.1"/>
    <property type="molecule type" value="Genomic_DNA"/>
</dbReference>